<reference evidence="3" key="1">
    <citation type="journal article" date="2023" name="Proc. Natl. Acad. Sci. U.S.A.">
        <title>Genomic and structural basis for evolution of tropane alkaloid biosynthesis.</title>
        <authorList>
            <person name="Wanga Y.-J."/>
            <person name="Taina T."/>
            <person name="Yua J.-Y."/>
            <person name="Lia J."/>
            <person name="Xua B."/>
            <person name="Chenc J."/>
            <person name="D'Auriad J.C."/>
            <person name="Huanga J.-P."/>
            <person name="Huanga S.-X."/>
        </authorList>
    </citation>
    <scope>NUCLEOTIDE SEQUENCE [LARGE SCALE GENOMIC DNA]</scope>
    <source>
        <strain evidence="3">cv. KIB-2019</strain>
    </source>
</reference>
<sequence>MVPGQVTNNGDIEISTSNSAEEIKVPEHAKDGSEQSNNEGTDDVEEVAESSNQVSIDTAQSGKMVEDAFQSAEDIEYE</sequence>
<keyword evidence="3" id="KW-1185">Reference proteome</keyword>
<comment type="caution">
    <text evidence="2">The sequence shown here is derived from an EMBL/GenBank/DDBJ whole genome shotgun (WGS) entry which is preliminary data.</text>
</comment>
<proteinExistence type="predicted"/>
<organism evidence="2 3">
    <name type="scientific">Anisodus acutangulus</name>
    <dbReference type="NCBI Taxonomy" id="402998"/>
    <lineage>
        <taxon>Eukaryota</taxon>
        <taxon>Viridiplantae</taxon>
        <taxon>Streptophyta</taxon>
        <taxon>Embryophyta</taxon>
        <taxon>Tracheophyta</taxon>
        <taxon>Spermatophyta</taxon>
        <taxon>Magnoliopsida</taxon>
        <taxon>eudicotyledons</taxon>
        <taxon>Gunneridae</taxon>
        <taxon>Pentapetalae</taxon>
        <taxon>asterids</taxon>
        <taxon>lamiids</taxon>
        <taxon>Solanales</taxon>
        <taxon>Solanaceae</taxon>
        <taxon>Solanoideae</taxon>
        <taxon>Hyoscyameae</taxon>
        <taxon>Anisodus</taxon>
    </lineage>
</organism>
<feature type="compositionally biased region" description="Basic and acidic residues" evidence="1">
    <location>
        <begin position="21"/>
        <end position="33"/>
    </location>
</feature>
<dbReference type="EMBL" id="JAJAGQ010000017">
    <property type="protein sequence ID" value="KAJ8538596.1"/>
    <property type="molecule type" value="Genomic_DNA"/>
</dbReference>
<protein>
    <submittedName>
        <fullName evidence="2">Uncharacterized protein</fullName>
    </submittedName>
</protein>
<feature type="region of interest" description="Disordered" evidence="1">
    <location>
        <begin position="1"/>
        <end position="78"/>
    </location>
</feature>
<name>A0A9Q1LMF8_9SOLA</name>
<feature type="compositionally biased region" description="Polar residues" evidence="1">
    <location>
        <begin position="1"/>
        <end position="20"/>
    </location>
</feature>
<gene>
    <name evidence="2" type="ORF">K7X08_027817</name>
</gene>
<accession>A0A9Q1LMF8</accession>
<evidence type="ECO:0000313" key="3">
    <source>
        <dbReference type="Proteomes" id="UP001152561"/>
    </source>
</evidence>
<dbReference type="Proteomes" id="UP001152561">
    <property type="component" value="Unassembled WGS sequence"/>
</dbReference>
<feature type="compositionally biased region" description="Polar residues" evidence="1">
    <location>
        <begin position="49"/>
        <end position="61"/>
    </location>
</feature>
<evidence type="ECO:0000256" key="1">
    <source>
        <dbReference type="SAM" id="MobiDB-lite"/>
    </source>
</evidence>
<dbReference type="AlphaFoldDB" id="A0A9Q1LMF8"/>
<evidence type="ECO:0000313" key="2">
    <source>
        <dbReference type="EMBL" id="KAJ8538596.1"/>
    </source>
</evidence>